<dbReference type="Pfam" id="PF17961">
    <property type="entry name" value="Big_8"/>
    <property type="match status" value="1"/>
</dbReference>
<feature type="domain" description="SpaA-like prealbumin fold" evidence="12">
    <location>
        <begin position="1072"/>
        <end position="1152"/>
    </location>
</feature>
<name>A0ABR7VHG4_VIRHA</name>
<feature type="domain" description="CNA-B" evidence="11">
    <location>
        <begin position="1810"/>
        <end position="1890"/>
    </location>
</feature>
<dbReference type="PANTHER" id="PTHR36108">
    <property type="entry name" value="COLOSSIN-B-RELATED"/>
    <property type="match status" value="1"/>
</dbReference>
<evidence type="ECO:0000256" key="2">
    <source>
        <dbReference type="ARBA" id="ARBA00007257"/>
    </source>
</evidence>
<dbReference type="InterPro" id="IPR041033">
    <property type="entry name" value="SpaA_PFL_dom_1"/>
</dbReference>
<dbReference type="CDD" id="cd00222">
    <property type="entry name" value="CollagenBindB"/>
    <property type="match status" value="12"/>
</dbReference>
<feature type="region of interest" description="Disordered" evidence="7">
    <location>
        <begin position="2508"/>
        <end position="2539"/>
    </location>
</feature>
<feature type="domain" description="CNA-B" evidence="11">
    <location>
        <begin position="2251"/>
        <end position="2332"/>
    </location>
</feature>
<feature type="region of interest" description="Disordered" evidence="7">
    <location>
        <begin position="139"/>
        <end position="226"/>
    </location>
</feature>
<proteinExistence type="inferred from homology"/>
<feature type="domain" description="SDR-like Ig" evidence="13">
    <location>
        <begin position="262"/>
        <end position="353"/>
    </location>
</feature>
<keyword evidence="5" id="KW-0732">Signal</keyword>
<evidence type="ECO:0000256" key="3">
    <source>
        <dbReference type="ARBA" id="ARBA00022512"/>
    </source>
</evidence>
<accession>A0ABR7VHG4</accession>
<dbReference type="Pfam" id="PF05737">
    <property type="entry name" value="Collagen_bind"/>
    <property type="match status" value="5"/>
</dbReference>
<dbReference type="InterPro" id="IPR008454">
    <property type="entry name" value="Collagen-bd_Cna-like_B-typ_dom"/>
</dbReference>
<dbReference type="Gene3D" id="2.60.40.740">
    <property type="match status" value="5"/>
</dbReference>
<dbReference type="InterPro" id="IPR008456">
    <property type="entry name" value="Collagen-bd_dom"/>
</dbReference>
<evidence type="ECO:0000313" key="15">
    <source>
        <dbReference type="Proteomes" id="UP000621631"/>
    </source>
</evidence>
<feature type="domain" description="Gram-positive cocci surface proteins LPxTG" evidence="9">
    <location>
        <begin position="2535"/>
        <end position="2571"/>
    </location>
</feature>
<keyword evidence="6" id="KW-0572">Peptidoglycan-anchor</keyword>
<dbReference type="NCBIfam" id="TIGR01451">
    <property type="entry name" value="B_ant_repeat"/>
    <property type="match status" value="1"/>
</dbReference>
<dbReference type="InterPro" id="IPR013783">
    <property type="entry name" value="Ig-like_fold"/>
</dbReference>
<feature type="domain" description="CNA-B" evidence="11">
    <location>
        <begin position="1722"/>
        <end position="1803"/>
    </location>
</feature>
<keyword evidence="4" id="KW-0964">Secreted</keyword>
<dbReference type="Gene3D" id="2.60.40.1140">
    <property type="entry name" value="Collagen-binding surface protein Cna, B-type domain"/>
    <property type="match status" value="12"/>
</dbReference>
<evidence type="ECO:0000256" key="7">
    <source>
        <dbReference type="SAM" id="MobiDB-lite"/>
    </source>
</evidence>
<dbReference type="InterPro" id="IPR019931">
    <property type="entry name" value="LPXTG_anchor"/>
</dbReference>
<dbReference type="Pfam" id="PF17802">
    <property type="entry name" value="SpaA"/>
    <property type="match status" value="4"/>
</dbReference>
<evidence type="ECO:0000256" key="8">
    <source>
        <dbReference type="SAM" id="Phobius"/>
    </source>
</evidence>
<evidence type="ECO:0000259" key="13">
    <source>
        <dbReference type="Pfam" id="PF17961"/>
    </source>
</evidence>
<feature type="domain" description="SpaA-like prealbumin fold" evidence="12">
    <location>
        <begin position="1172"/>
        <end position="1258"/>
    </location>
</feature>
<dbReference type="Gene3D" id="2.60.40.1280">
    <property type="match status" value="2"/>
</dbReference>
<evidence type="ECO:0000259" key="12">
    <source>
        <dbReference type="Pfam" id="PF17802"/>
    </source>
</evidence>
<feature type="domain" description="CNA-B" evidence="11">
    <location>
        <begin position="2426"/>
        <end position="2507"/>
    </location>
</feature>
<feature type="domain" description="Collagen binding" evidence="10">
    <location>
        <begin position="924"/>
        <end position="1043"/>
    </location>
</feature>
<evidence type="ECO:0000256" key="6">
    <source>
        <dbReference type="ARBA" id="ARBA00023088"/>
    </source>
</evidence>
<evidence type="ECO:0000259" key="9">
    <source>
        <dbReference type="Pfam" id="PF00746"/>
    </source>
</evidence>
<dbReference type="InterPro" id="IPR008966">
    <property type="entry name" value="Adhesion_dom_sf"/>
</dbReference>
<evidence type="ECO:0000256" key="1">
    <source>
        <dbReference type="ARBA" id="ARBA00004168"/>
    </source>
</evidence>
<dbReference type="Pfam" id="PF00746">
    <property type="entry name" value="Gram_pos_anchor"/>
    <property type="match status" value="1"/>
</dbReference>
<keyword evidence="8" id="KW-0472">Membrane</keyword>
<dbReference type="Proteomes" id="UP000621631">
    <property type="component" value="Unassembled WGS sequence"/>
</dbReference>
<keyword evidence="8" id="KW-1133">Transmembrane helix</keyword>
<comment type="subcellular location">
    <subcellularLocation>
        <location evidence="1">Secreted</location>
        <location evidence="1">Cell wall</location>
        <topology evidence="1">Peptidoglycan-anchor</topology>
    </subcellularLocation>
</comment>
<dbReference type="SUPFAM" id="SSF49478">
    <property type="entry name" value="Cna protein B-type domain"/>
    <property type="match status" value="16"/>
</dbReference>
<keyword evidence="8" id="KW-0812">Transmembrane</keyword>
<dbReference type="PANTHER" id="PTHR36108:SF13">
    <property type="entry name" value="COLOSSIN-B-RELATED"/>
    <property type="match status" value="1"/>
</dbReference>
<feature type="domain" description="CNA-B" evidence="11">
    <location>
        <begin position="1898"/>
        <end position="1979"/>
    </location>
</feature>
<dbReference type="InterPro" id="IPR041171">
    <property type="entry name" value="SDR_Ig"/>
</dbReference>
<feature type="domain" description="CNA-B" evidence="11">
    <location>
        <begin position="1987"/>
        <end position="2069"/>
    </location>
</feature>
<evidence type="ECO:0000259" key="10">
    <source>
        <dbReference type="Pfam" id="PF05737"/>
    </source>
</evidence>
<evidence type="ECO:0000313" key="14">
    <source>
        <dbReference type="EMBL" id="MBD1221385.1"/>
    </source>
</evidence>
<feature type="domain" description="Collagen binding" evidence="10">
    <location>
        <begin position="518"/>
        <end position="626"/>
    </location>
</feature>
<feature type="domain" description="SpaA-like prealbumin fold" evidence="12">
    <location>
        <begin position="1262"/>
        <end position="1354"/>
    </location>
</feature>
<feature type="domain" description="Collagen binding" evidence="10">
    <location>
        <begin position="658"/>
        <end position="752"/>
    </location>
</feature>
<dbReference type="InterPro" id="IPR047589">
    <property type="entry name" value="DUF11_rpt"/>
</dbReference>
<protein>
    <submittedName>
        <fullName evidence="14">Cna B-type domain-containing protein</fullName>
    </submittedName>
</protein>
<feature type="domain" description="SpaA-like prealbumin fold" evidence="12">
    <location>
        <begin position="1358"/>
        <end position="1447"/>
    </location>
</feature>
<evidence type="ECO:0000256" key="5">
    <source>
        <dbReference type="ARBA" id="ARBA00022729"/>
    </source>
</evidence>
<feature type="domain" description="CNA-B" evidence="11">
    <location>
        <begin position="1625"/>
        <end position="1715"/>
    </location>
</feature>
<keyword evidence="15" id="KW-1185">Reference proteome</keyword>
<organism evidence="14 15">
    <name type="scientific">Virgibacillus halodenitrificans</name>
    <name type="common">Bacillus halodenitrificans</name>
    <dbReference type="NCBI Taxonomy" id="1482"/>
    <lineage>
        <taxon>Bacteria</taxon>
        <taxon>Bacillati</taxon>
        <taxon>Bacillota</taxon>
        <taxon>Bacilli</taxon>
        <taxon>Bacillales</taxon>
        <taxon>Bacillaceae</taxon>
        <taxon>Virgibacillus</taxon>
    </lineage>
</organism>
<gene>
    <name evidence="14" type="ORF">IC602_02025</name>
</gene>
<dbReference type="EMBL" id="JACWEZ010000001">
    <property type="protein sequence ID" value="MBD1221385.1"/>
    <property type="molecule type" value="Genomic_DNA"/>
</dbReference>
<feature type="domain" description="CNA-B" evidence="11">
    <location>
        <begin position="1451"/>
        <end position="1532"/>
    </location>
</feature>
<sequence>MQRRLSMLFICVLLFQTMISGIGPSLVKAEGKQQSIFTDSKLTDEKGNNVILEDVSAGAPVHIHIGWSVKDKNIQADSSETTQLPAELEFSEPQEGELGKEGNVIGTYQATTDGVLTVQISNEIDNYPEASGNIVISAVKSTDSTKENEQDTSENPPEGESETSSPVTDENANTTTEPVAEEEKQNPDKEKEKLNAESTNEITKIEVSAKEKDTKKVDGEDAETEKNLVQPAAQEASGFNLLLGSVTDLDGNPYTVENLLDPKDQFQLKLDWNLENGHTYTAGDQQVFQLPKGIKVIEEISGELKDATGLTVATYKITKDKKVELIFTDYVETHSNVTGWIQIISQLDEKNVDVEDGEAIIEPIGEEGEIRIPIVQGETGKTIEKKGTPNKGYNADEINWEVTINKNRTSLTNALITDILPAGTEYKDGSLKVTKLKVDLYGNVLGDAEEIDVTGETFANGKLSIPLGDIKNAYRVEYVTTVTDDEKKEFTNNAILSDDQLEDVSAKSTATINRGEAIKKKAAKSYNPKTGVIEWEIEFNYNEKNLNDVTLKDAWTPAGKLELVEDSLKFTEVTIDEDGNARATENVGLPEGAQLVPGTDQFEVTGITTTKPYKVTYKTKVKDRVLDPFEVANTAGFGTEIAGSGTKVGTYYGSKSAGTVNYKNKTIDWKIEVNHDEYPMENISIKDTLGEGLTLIEDTLKITVDGNVYDGNYTISGDNPFTIQFPNDFTTDKKIVITYQTSYIADEVPEYKPTNTAAITWTPEGSSESITKEVTAGTELNNKTKNNDWKNGSYDPETKEITWTIYTNYRENEIGNLIVKDAPQGNQKIVADSIVVKELAIDEEGNISEGNELTNGISVDSEQNTLQVTIGKTNKAHKIEYKTSLAGLSDIQKEYVNKAEVLDGTNKLSDLKAEVGIVKAETYGEKSGYQDGKQVHWSVKVNLGQQKINNLKLVDTISANQEYLTNTIKVYKASVDTNGKATKGEEISPEQYQLTHTTGEPDFTIIWKNEVERAFIVEYSTLFFEKHNGEVTNQYSVTGDNIVEGGQTDGGGKVTIKQLASGGGNGEAGYLVIDKVDTTYGKEETSLEGAEFDLIDADTGNVLKTGTTDENGQIDFGRLLFGEYELHERVVPDGYVTKNERQTIIIDKKYEQNNEQTKTTYRVENFVPVYAVELLKTDNKGKALQDAEFTLYDEDKKELAKATTDKDGKILFKDLKEAGTYYVQETKAPKGFVLDSTEHEVVIGDKEPEPVKVSVTNKPRGAVVLTKKDLDSDIALKGVEFALQKQDDTGDYQTIATLTTDDKGKIRTFNTLEAGNYQFVETKGLDGYRTNGTPIKFTVNVNSTKDQQLTMKNERYKGSVKLVKKDDVTDATLKNATFKLVKANGELVKENLTTNNQGELRIDDLFLGKYQLIETKAPAGYRLDETPIDIDITEDNQVIEKVMTNEKITDITVEKKWNNSSGDNESVTVKLLPTDQTVKLSEKNDWKATFKDLSVYDKAGEVIDYQVEELNVDGYNSAVTGDRVNGFIITNTETTTVEGTKTWLDDGSADRPDAITVKLLANGEKVATTEVKATNDWKYSFKDLDKYDANGEEIAYTIEEVPVEGYETTVNGFDLENLRVGTVSVKGEKIWQDEDPTDRPEEITVNLKRNIDGVEDKSFSKNKTVKPNNQGKWVYTFTDLAEFDEHGAAYTYTVKETNVPEKYEAKIDGYDIINTRVGTTEVSGKKRWKDDKITDRPETITINLLRNNVVVDTTQTTADAEWVYRFQDLPKYDNNGQLYDYTVKEQDVKGYDSQVSGFDITNTRAEKKSIEVTKGWLDDNSKDRPTSIIVYLKQNGELFDTVQLKAEDDWTYVFNDLEAYDENGQEYAYTVEEKALEGYETKIDGFNITNLRVGKTDVTGTKTWLDDNSPDRPESITVKLLSNGEETNKTATVSADSDWKYAFTDLEKYDDQGKEIAYTVDEEAVEGYKKTISNNNITNLRVGKTAVTAEKIWNEVDERYRPDHVTINLLANGEVIDTHIVTADTDWMYTFSDLEKYDEQGKEITYTVEENDVPAGYDVDIDGYKIKNTQKSTEVIGTKEWIEVDERYRPDSITVQLLANGKKEATVKVSEDTNWTYAFTNLAKYDKAGEEITYTVEELDVPTGYKSTVDGFNITNTQKTTEVTGEKTWVEVDERYRPNSITVQLLANGENKATLEVSAETDWKYTFTDLAKYDKTGKEITYTVEEMNVPTGYETEVVGYNITNTQKTTEVTGEKTWEEVDERYRPDTITVNLLANGVAEQSAEVSKDTDWSYTFTDLAKYDKEGNLITYTIKEDAVTGYTSKVSGYDLTNTQQTTEVSGMKTWLDDKSADRPDKITVQVKNGDEIVQSLEVTAEDDWSYTFKDLPKYDKAGKEINYSINEKAVDGYKTIINGFDITNLRADVTVVEGEKIWKNDSPAERPEAITVILYANDKELKRQKVTKEMDWKYTFASLQQFDDEGKAIVYTIGEKPVDGYDTEVNGFTIINTLKPNDPISPNDPDGKDDPVQPTISGGTSNSGNELPNTATNIFNIFMIGAGFLLAGFALWIYKRKFARD</sequence>
<feature type="compositionally biased region" description="Basic and acidic residues" evidence="7">
    <location>
        <begin position="203"/>
        <end position="219"/>
    </location>
</feature>
<evidence type="ECO:0000259" key="11">
    <source>
        <dbReference type="Pfam" id="PF05738"/>
    </source>
</evidence>
<comment type="similarity">
    <text evidence="2">Belongs to the serine-aspartate repeat-containing protein (SDr) family.</text>
</comment>
<comment type="caution">
    <text evidence="14">The sequence shown here is derived from an EMBL/GenBank/DDBJ whole genome shotgun (WGS) entry which is preliminary data.</text>
</comment>
<feature type="compositionally biased region" description="Polar residues" evidence="7">
    <location>
        <begin position="2528"/>
        <end position="2539"/>
    </location>
</feature>
<dbReference type="Gene3D" id="2.60.40.10">
    <property type="entry name" value="Immunoglobulins"/>
    <property type="match status" value="4"/>
</dbReference>
<evidence type="ECO:0000256" key="4">
    <source>
        <dbReference type="ARBA" id="ARBA00022525"/>
    </source>
</evidence>
<feature type="domain" description="Collagen binding" evidence="10">
    <location>
        <begin position="382"/>
        <end position="505"/>
    </location>
</feature>
<feature type="domain" description="CNA-B" evidence="11">
    <location>
        <begin position="2338"/>
        <end position="2418"/>
    </location>
</feature>
<reference evidence="14 15" key="1">
    <citation type="submission" date="2020-09" db="EMBL/GenBank/DDBJ databases">
        <title>Draft Genome Sequences of Oil-Oxidizing Bacteria Halomonas titanicae, Marinobacter lutaoensis, and Virgibacillus halodenitrificans Isolated from Highly Saline Environments.</title>
        <authorList>
            <person name="Grouzdev D.S."/>
            <person name="Sokolova D.S."/>
            <person name="Semenova E.M."/>
            <person name="Borzenkov I.A."/>
            <person name="Bidzhieva S.K."/>
            <person name="Poltaraus A.B."/>
            <person name="Nazina T.N."/>
        </authorList>
    </citation>
    <scope>NUCLEOTIDE SEQUENCE [LARGE SCALE GENOMIC DNA]</scope>
    <source>
        <strain evidence="14 15">VKM B-3472D</strain>
    </source>
</reference>
<feature type="compositionally biased region" description="Basic and acidic residues" evidence="7">
    <location>
        <begin position="181"/>
        <end position="195"/>
    </location>
</feature>
<feature type="domain" description="Collagen binding" evidence="10">
    <location>
        <begin position="790"/>
        <end position="901"/>
    </location>
</feature>
<dbReference type="SUPFAM" id="SSF49401">
    <property type="entry name" value="Bacterial adhesins"/>
    <property type="match status" value="7"/>
</dbReference>
<keyword evidence="3" id="KW-0134">Cell wall</keyword>
<feature type="transmembrane region" description="Helical" evidence="8">
    <location>
        <begin position="2548"/>
        <end position="2568"/>
    </location>
</feature>
<dbReference type="RefSeq" id="WP_189776819.1">
    <property type="nucleotide sequence ID" value="NZ_JACWEZ010000001.1"/>
</dbReference>
<feature type="domain" description="CNA-B" evidence="11">
    <location>
        <begin position="2163"/>
        <end position="2245"/>
    </location>
</feature>
<feature type="domain" description="CNA-B" evidence="11">
    <location>
        <begin position="2076"/>
        <end position="2157"/>
    </location>
</feature>
<dbReference type="InterPro" id="IPR011252">
    <property type="entry name" value="Fibrogen-bd_dom1"/>
</dbReference>
<feature type="compositionally biased region" description="Polar residues" evidence="7">
    <location>
        <begin position="162"/>
        <end position="177"/>
    </location>
</feature>
<dbReference type="Pfam" id="PF05738">
    <property type="entry name" value="Cna_B"/>
    <property type="match status" value="12"/>
</dbReference>
<feature type="domain" description="CNA-B" evidence="11">
    <location>
        <begin position="1537"/>
        <end position="1617"/>
    </location>
</feature>